<dbReference type="AlphaFoldDB" id="A0AAW2IQ84"/>
<dbReference type="EMBL" id="JACGWK010001664">
    <property type="protein sequence ID" value="KAL0284274.1"/>
    <property type="molecule type" value="Genomic_DNA"/>
</dbReference>
<comment type="caution">
    <text evidence="1">The sequence shown here is derived from an EMBL/GenBank/DDBJ whole genome shotgun (WGS) entry which is preliminary data.</text>
</comment>
<organism evidence="1">
    <name type="scientific">Sesamum angustifolium</name>
    <dbReference type="NCBI Taxonomy" id="2727405"/>
    <lineage>
        <taxon>Eukaryota</taxon>
        <taxon>Viridiplantae</taxon>
        <taxon>Streptophyta</taxon>
        <taxon>Embryophyta</taxon>
        <taxon>Tracheophyta</taxon>
        <taxon>Spermatophyta</taxon>
        <taxon>Magnoliopsida</taxon>
        <taxon>eudicotyledons</taxon>
        <taxon>Gunneridae</taxon>
        <taxon>Pentapetalae</taxon>
        <taxon>asterids</taxon>
        <taxon>lamiids</taxon>
        <taxon>Lamiales</taxon>
        <taxon>Pedaliaceae</taxon>
        <taxon>Sesamum</taxon>
    </lineage>
</organism>
<sequence>MKGKVEMQPACKVFDKRPARKESTVLEKGECSKTAQERHSEWMCENHSTAIEIDAKDSLETVYELEESQENIVKPIDSVGTLIIRPNNFVYDLMRGKKRIKVDIVFRLLQTLKQVGVVIKGIKVDVAEAIKRNRLAVSSAILFQKCVLLYDPVRQLYLKPLDTGEQFRQVLQDYDLPP</sequence>
<accession>A0AAW2IQ84</accession>
<name>A0AAW2IQ84_9LAMI</name>
<proteinExistence type="predicted"/>
<evidence type="ECO:0000313" key="1">
    <source>
        <dbReference type="EMBL" id="KAL0284274.1"/>
    </source>
</evidence>
<reference evidence="1" key="1">
    <citation type="submission" date="2020-06" db="EMBL/GenBank/DDBJ databases">
        <authorList>
            <person name="Li T."/>
            <person name="Hu X."/>
            <person name="Zhang T."/>
            <person name="Song X."/>
            <person name="Zhang H."/>
            <person name="Dai N."/>
            <person name="Sheng W."/>
            <person name="Hou X."/>
            <person name="Wei L."/>
        </authorList>
    </citation>
    <scope>NUCLEOTIDE SEQUENCE</scope>
    <source>
        <strain evidence="1">G01</strain>
        <tissue evidence="1">Leaf</tissue>
    </source>
</reference>
<gene>
    <name evidence="1" type="ORF">Sangu_2835800</name>
</gene>
<protein>
    <submittedName>
        <fullName evidence="1">Uncharacterized protein</fullName>
    </submittedName>
</protein>
<reference evidence="1" key="2">
    <citation type="journal article" date="2024" name="Plant">
        <title>Genomic evolution and insights into agronomic trait innovations of Sesamum species.</title>
        <authorList>
            <person name="Miao H."/>
            <person name="Wang L."/>
            <person name="Qu L."/>
            <person name="Liu H."/>
            <person name="Sun Y."/>
            <person name="Le M."/>
            <person name="Wang Q."/>
            <person name="Wei S."/>
            <person name="Zheng Y."/>
            <person name="Lin W."/>
            <person name="Duan Y."/>
            <person name="Cao H."/>
            <person name="Xiong S."/>
            <person name="Wang X."/>
            <person name="Wei L."/>
            <person name="Li C."/>
            <person name="Ma Q."/>
            <person name="Ju M."/>
            <person name="Zhao R."/>
            <person name="Li G."/>
            <person name="Mu C."/>
            <person name="Tian Q."/>
            <person name="Mei H."/>
            <person name="Zhang T."/>
            <person name="Gao T."/>
            <person name="Zhang H."/>
        </authorList>
    </citation>
    <scope>NUCLEOTIDE SEQUENCE</scope>
    <source>
        <strain evidence="1">G01</strain>
    </source>
</reference>